<evidence type="ECO:0000313" key="1">
    <source>
        <dbReference type="EMBL" id="QPI16376.1"/>
    </source>
</evidence>
<organism evidence="1">
    <name type="scientific">Virus NIOZ-UU157</name>
    <dbReference type="NCBI Taxonomy" id="2763269"/>
    <lineage>
        <taxon>Viruses</taxon>
    </lineage>
</organism>
<dbReference type="EMBL" id="MW030560">
    <property type="protein sequence ID" value="QPI16376.1"/>
    <property type="molecule type" value="Genomic_DNA"/>
</dbReference>
<accession>A0A7S9STR4</accession>
<name>A0A7S9STR4_9VIRU</name>
<proteinExistence type="predicted"/>
<reference evidence="1" key="1">
    <citation type="submission" date="2020-08" db="EMBL/GenBank/DDBJ databases">
        <title>Bridging the membrane lipid divide: bacteria of the FCB group superphylum have the potential to synthesize archaeal ether lipids.</title>
        <authorList>
            <person name="Villanueva L."/>
            <person name="von Meijenfeldt F.A.B."/>
            <person name="Westbye A.B."/>
            <person name="Yadav S."/>
            <person name="Hopmans E.C."/>
            <person name="Dutilh B.E."/>
            <person name="Sinninghe Damste J.S."/>
        </authorList>
    </citation>
    <scope>NUCLEOTIDE SEQUENCE</scope>
    <source>
        <strain evidence="1">NIOZ-UU157</strain>
    </source>
</reference>
<sequence length="82" mass="8690">MTVLLTLTIAGADSTVFDLYSNIDGFSTAFETSVPKASLLAGYSSTLVPDYTSTVRVQSTGKCVNYIDIVLESTTTTTTLIP</sequence>
<gene>
    <name evidence="1" type="ORF">NIOZUU157_00267</name>
</gene>
<protein>
    <submittedName>
        <fullName evidence="1">Uncharacterized protein</fullName>
    </submittedName>
</protein>